<dbReference type="InParanoid" id="A0A165L5L3"/>
<dbReference type="InterPro" id="IPR053269">
    <property type="entry name" value="Asp-Met_ligase"/>
</dbReference>
<feature type="non-terminal residue" evidence="3">
    <location>
        <position position="1"/>
    </location>
</feature>
<name>A0A165L5L3_EXIGL</name>
<evidence type="ECO:0000313" key="4">
    <source>
        <dbReference type="Proteomes" id="UP000077266"/>
    </source>
</evidence>
<dbReference type="InterPro" id="IPR011761">
    <property type="entry name" value="ATP-grasp"/>
</dbReference>
<sequence length="427" mass="47594">PVVLDTTFAELYAAAEQRRRHVFLPFFPSTEIDLSPSVPRVQKYMYHDTSVTHDTPADQRARYTEFARVKYLGLLAQRLGFTVGAMPLVIFNHPYSSENNIPSVRQTFSRLVQSQRPELRFVDGPKDVKLEEDEILAVAFPMDDLEGMPHAVEPEVHYELLSKRGLALSGLCTPKATILDLAADGTWFAQQENMVACTASDSAGTLDLKAYILARALPFVIKLQQSVSGAGTWLVCAEEDRATVADAIPRLAAEYISKELDEAAPQLKPSSLIFTDMVPNIRATLPLVMFVQRGGKAVFLGCTEQEMSSSGRWAGSTVTYSAQAALRTRLQHTMEQIATFLWSRGYYGPAGADVLEDDEGKQWIVDLNVRVPSGHVLAMLSRHFWVERKMDRAKLLPNMRPRVEREAFVKALKDDFESGSAIIVGWV</sequence>
<gene>
    <name evidence="3" type="ORF">EXIGLDRAFT_560676</name>
</gene>
<dbReference type="GO" id="GO:0046872">
    <property type="term" value="F:metal ion binding"/>
    <property type="evidence" value="ECO:0007669"/>
    <property type="project" value="InterPro"/>
</dbReference>
<accession>A0A165L5L3</accession>
<keyword evidence="1" id="KW-0067">ATP-binding</keyword>
<dbReference type="SUPFAM" id="SSF56059">
    <property type="entry name" value="Glutathione synthetase ATP-binding domain-like"/>
    <property type="match status" value="1"/>
</dbReference>
<dbReference type="OrthoDB" id="5946236at2759"/>
<organism evidence="3 4">
    <name type="scientific">Exidia glandulosa HHB12029</name>
    <dbReference type="NCBI Taxonomy" id="1314781"/>
    <lineage>
        <taxon>Eukaryota</taxon>
        <taxon>Fungi</taxon>
        <taxon>Dikarya</taxon>
        <taxon>Basidiomycota</taxon>
        <taxon>Agaricomycotina</taxon>
        <taxon>Agaricomycetes</taxon>
        <taxon>Auriculariales</taxon>
        <taxon>Exidiaceae</taxon>
        <taxon>Exidia</taxon>
    </lineage>
</organism>
<evidence type="ECO:0000256" key="1">
    <source>
        <dbReference type="PROSITE-ProRule" id="PRU00409"/>
    </source>
</evidence>
<proteinExistence type="predicted"/>
<feature type="domain" description="ATP-grasp" evidence="2">
    <location>
        <begin position="163"/>
        <end position="401"/>
    </location>
</feature>
<keyword evidence="4" id="KW-1185">Reference proteome</keyword>
<dbReference type="AlphaFoldDB" id="A0A165L5L3"/>
<dbReference type="PANTHER" id="PTHR37018:SF1">
    <property type="entry name" value="CULTURE SPECIFIC PROTEIN, PUTATIVE (AFU_ORTHOLOGUE AFUA_2G00130)-RELATED"/>
    <property type="match status" value="1"/>
</dbReference>
<feature type="non-terminal residue" evidence="3">
    <location>
        <position position="427"/>
    </location>
</feature>
<dbReference type="GO" id="GO:0005524">
    <property type="term" value="F:ATP binding"/>
    <property type="evidence" value="ECO:0007669"/>
    <property type="project" value="UniProtKB-UniRule"/>
</dbReference>
<evidence type="ECO:0000313" key="3">
    <source>
        <dbReference type="EMBL" id="KZV97382.1"/>
    </source>
</evidence>
<dbReference type="EMBL" id="KV425931">
    <property type="protein sequence ID" value="KZV97382.1"/>
    <property type="molecule type" value="Genomic_DNA"/>
</dbReference>
<dbReference type="PANTHER" id="PTHR37018">
    <property type="entry name" value="CULTURE SPECIFIC PROTEIN, PUTATIVE (AFU_ORTHOLOGUE AFUA_2G00130)-RELATED"/>
    <property type="match status" value="1"/>
</dbReference>
<dbReference type="Proteomes" id="UP000077266">
    <property type="component" value="Unassembled WGS sequence"/>
</dbReference>
<dbReference type="Gene3D" id="3.30.470.20">
    <property type="entry name" value="ATP-grasp fold, B domain"/>
    <property type="match status" value="1"/>
</dbReference>
<keyword evidence="1" id="KW-0547">Nucleotide-binding</keyword>
<dbReference type="PROSITE" id="PS50975">
    <property type="entry name" value="ATP_GRASP"/>
    <property type="match status" value="1"/>
</dbReference>
<protein>
    <recommendedName>
        <fullName evidence="2">ATP-grasp domain-containing protein</fullName>
    </recommendedName>
</protein>
<dbReference type="STRING" id="1314781.A0A165L5L3"/>
<reference evidence="3 4" key="1">
    <citation type="journal article" date="2016" name="Mol. Biol. Evol.">
        <title>Comparative Genomics of Early-Diverging Mushroom-Forming Fungi Provides Insights into the Origins of Lignocellulose Decay Capabilities.</title>
        <authorList>
            <person name="Nagy L.G."/>
            <person name="Riley R."/>
            <person name="Tritt A."/>
            <person name="Adam C."/>
            <person name="Daum C."/>
            <person name="Floudas D."/>
            <person name="Sun H."/>
            <person name="Yadav J.S."/>
            <person name="Pangilinan J."/>
            <person name="Larsson K.H."/>
            <person name="Matsuura K."/>
            <person name="Barry K."/>
            <person name="Labutti K."/>
            <person name="Kuo R."/>
            <person name="Ohm R.A."/>
            <person name="Bhattacharya S.S."/>
            <person name="Shirouzu T."/>
            <person name="Yoshinaga Y."/>
            <person name="Martin F.M."/>
            <person name="Grigoriev I.V."/>
            <person name="Hibbett D.S."/>
        </authorList>
    </citation>
    <scope>NUCLEOTIDE SEQUENCE [LARGE SCALE GENOMIC DNA]</scope>
    <source>
        <strain evidence="3 4">HHB12029</strain>
    </source>
</reference>
<evidence type="ECO:0000259" key="2">
    <source>
        <dbReference type="PROSITE" id="PS50975"/>
    </source>
</evidence>